<reference evidence="3 4" key="1">
    <citation type="submission" date="2010-08" db="EMBL/GenBank/DDBJ databases">
        <title>Complete sequence of Clostridium cellulovorans 743B.</title>
        <authorList>
            <consortium name="US DOE Joint Genome Institute"/>
            <person name="Lucas S."/>
            <person name="Copeland A."/>
            <person name="Lapidus A."/>
            <person name="Cheng J.-F."/>
            <person name="Bruce D."/>
            <person name="Goodwin L."/>
            <person name="Pitluck S."/>
            <person name="Chertkov O."/>
            <person name="Detter J.C."/>
            <person name="Han C."/>
            <person name="Tapia R."/>
            <person name="Land M."/>
            <person name="Hauser L."/>
            <person name="Chang Y.-J."/>
            <person name="Jeffries C."/>
            <person name="Kyrpides N."/>
            <person name="Ivanova N."/>
            <person name="Mikhailova N."/>
            <person name="Hemme C.L."/>
            <person name="Woyke T."/>
        </authorList>
    </citation>
    <scope>NUCLEOTIDE SEQUENCE [LARGE SCALE GENOMIC DNA]</scope>
    <source>
        <strain evidence="4">ATCC 35296 / DSM 3052 / OCM 3 / 743B</strain>
    </source>
</reference>
<dbReference type="EMBL" id="CP002160">
    <property type="protein sequence ID" value="ADL53468.1"/>
    <property type="molecule type" value="Genomic_DNA"/>
</dbReference>
<dbReference type="NCBIfam" id="NF007113">
    <property type="entry name" value="PRK09562.1"/>
    <property type="match status" value="1"/>
</dbReference>
<dbReference type="FunFam" id="1.10.287.1080:FF:000003">
    <property type="entry name" value="Nucleoside triphosphate pyrophosphohydrolase"/>
    <property type="match status" value="1"/>
</dbReference>
<dbReference type="InterPro" id="IPR048015">
    <property type="entry name" value="NTP-PPase_MazG-like_N"/>
</dbReference>
<dbReference type="SUPFAM" id="SSF53790">
    <property type="entry name" value="Tetrapyrrole methylase"/>
    <property type="match status" value="1"/>
</dbReference>
<dbReference type="eggNOG" id="COG3956">
    <property type="taxonomic scope" value="Bacteria"/>
</dbReference>
<dbReference type="Pfam" id="PF00590">
    <property type="entry name" value="TP_methylase"/>
    <property type="match status" value="1"/>
</dbReference>
<dbReference type="InterPro" id="IPR035013">
    <property type="entry name" value="YabN_N"/>
</dbReference>
<dbReference type="InterPro" id="IPR014777">
    <property type="entry name" value="4pyrrole_Mease_sub1"/>
</dbReference>
<dbReference type="GO" id="GO:0006203">
    <property type="term" value="P:dGTP catabolic process"/>
    <property type="evidence" value="ECO:0007669"/>
    <property type="project" value="TreeGrafter"/>
</dbReference>
<dbReference type="GO" id="GO:0006950">
    <property type="term" value="P:response to stress"/>
    <property type="evidence" value="ECO:0007669"/>
    <property type="project" value="UniProtKB-ARBA"/>
</dbReference>
<dbReference type="InterPro" id="IPR035996">
    <property type="entry name" value="4pyrrol_Methylase_sf"/>
</dbReference>
<dbReference type="GO" id="GO:0046047">
    <property type="term" value="P:TTP catabolic process"/>
    <property type="evidence" value="ECO:0007669"/>
    <property type="project" value="TreeGrafter"/>
</dbReference>
<feature type="domain" description="NTP pyrophosphohydrolase MazG-like" evidence="2">
    <location>
        <begin position="252"/>
        <end position="325"/>
    </location>
</feature>
<dbReference type="RefSeq" id="WP_013291943.1">
    <property type="nucleotide sequence ID" value="NC_014393.1"/>
</dbReference>
<dbReference type="GO" id="GO:0046061">
    <property type="term" value="P:dATP catabolic process"/>
    <property type="evidence" value="ECO:0007669"/>
    <property type="project" value="TreeGrafter"/>
</dbReference>
<dbReference type="NCBIfam" id="TIGR00444">
    <property type="entry name" value="mazG"/>
    <property type="match status" value="1"/>
</dbReference>
<dbReference type="GO" id="GO:0008168">
    <property type="term" value="F:methyltransferase activity"/>
    <property type="evidence" value="ECO:0007669"/>
    <property type="project" value="InterPro"/>
</dbReference>
<dbReference type="SUPFAM" id="SSF101386">
    <property type="entry name" value="all-alpha NTP pyrophosphatases"/>
    <property type="match status" value="2"/>
</dbReference>
<gene>
    <name evidence="3" type="ordered locus">Clocel_3798</name>
</gene>
<dbReference type="STRING" id="573061.Clocel_3798"/>
<dbReference type="Gene3D" id="1.10.287.1080">
    <property type="entry name" value="MazG-like"/>
    <property type="match status" value="2"/>
</dbReference>
<proteinExistence type="predicted"/>
<dbReference type="InterPro" id="IPR000878">
    <property type="entry name" value="4pyrrol_Mease"/>
</dbReference>
<organism evidence="3 4">
    <name type="scientific">Clostridium cellulovorans (strain ATCC 35296 / DSM 3052 / OCM 3 / 743B)</name>
    <dbReference type="NCBI Taxonomy" id="573061"/>
    <lineage>
        <taxon>Bacteria</taxon>
        <taxon>Bacillati</taxon>
        <taxon>Bacillota</taxon>
        <taxon>Clostridia</taxon>
        <taxon>Eubacteriales</taxon>
        <taxon>Clostridiaceae</taxon>
        <taxon>Clostridium</taxon>
    </lineage>
</organism>
<dbReference type="CDD" id="cd11528">
    <property type="entry name" value="NTP-PPase_MazG_Nterm"/>
    <property type="match status" value="1"/>
</dbReference>
<name>D9SKP6_CLOC7</name>
<dbReference type="PANTHER" id="PTHR30522:SF0">
    <property type="entry name" value="NUCLEOSIDE TRIPHOSPHATE PYROPHOSPHOHYDROLASE"/>
    <property type="match status" value="1"/>
</dbReference>
<keyword evidence="4" id="KW-1185">Reference proteome</keyword>
<dbReference type="FunFam" id="1.10.287.1080:FF:000001">
    <property type="entry name" value="Nucleoside triphosphate pyrophosphohydrolase"/>
    <property type="match status" value="1"/>
</dbReference>
<dbReference type="Gene3D" id="3.40.1010.10">
    <property type="entry name" value="Cobalt-precorrin-4 Transmethylase, Domain 1"/>
    <property type="match status" value="1"/>
</dbReference>
<dbReference type="AlphaFoldDB" id="D9SKP6"/>
<dbReference type="PANTHER" id="PTHR30522">
    <property type="entry name" value="NUCLEOSIDE TRIPHOSPHATE PYROPHOSPHOHYDROLASE"/>
    <property type="match status" value="1"/>
</dbReference>
<dbReference type="Proteomes" id="UP000002730">
    <property type="component" value="Chromosome"/>
</dbReference>
<dbReference type="GO" id="GO:0046052">
    <property type="term" value="P:UTP catabolic process"/>
    <property type="evidence" value="ECO:0007669"/>
    <property type="project" value="TreeGrafter"/>
</dbReference>
<feature type="domain" description="Tetrapyrrole methylase" evidence="1">
    <location>
        <begin position="2"/>
        <end position="205"/>
    </location>
</feature>
<dbReference type="HOGENOM" id="CLU_038356_1_0_9"/>
<feature type="domain" description="NTP pyrophosphohydrolase MazG-like" evidence="2">
    <location>
        <begin position="390"/>
        <end position="449"/>
    </location>
</feature>
<sequence>MIKIVGLGPGSKESITVGTLEALKSSSRVLLRTKIHPTMKYIDEMGIKYETYDDRYETLDNFDEVYKSIAEDIIKKYEEFGTLVYAVPGHPLVAEKSVNNLIELCKVKNIEYKVLTAVSFVDVMMEALEIDPIEGLKVIDAFDVKNQVIDRRVGTIITQVYNKMITSEVKIYLSQFYNDEKEIYFVRAAGVDGEEIIRKIKLYELDRQEEIDYLTSVYVPKDYNNEYKDFYDLISIIEKLRSEDGCPWDREQTHESIKEEFIEEAYEVVDAINNKDDNNLVEELGDVLLHVVFHSIIGKEEGYFNENDIVKGICDKMIYRHPHVFGDISCENSNEVLKNWDELKKAEKGITSQSEAMKNIANALPALIKAHKVQEKAAKVGFDWDSVEPAMDKVLEELQEIKDVYKTKDQSKILEEVGDLFFSVVNVSRILDINPEFALKYTVDKFIRRFEFMEQLCVKRNFVFKDLPIEKLDELWDEAKKAENIKRIR</sequence>
<dbReference type="Pfam" id="PF03819">
    <property type="entry name" value="MazG"/>
    <property type="match status" value="2"/>
</dbReference>
<dbReference type="OrthoDB" id="9808939at2"/>
<dbReference type="PIRSF" id="PIRSF002845">
    <property type="entry name" value="Ttrprl_mtas_MazG"/>
    <property type="match status" value="1"/>
</dbReference>
<dbReference type="GO" id="GO:0047429">
    <property type="term" value="F:nucleoside triphosphate diphosphatase activity"/>
    <property type="evidence" value="ECO:0007669"/>
    <property type="project" value="InterPro"/>
</dbReference>
<evidence type="ECO:0000313" key="3">
    <source>
        <dbReference type="EMBL" id="ADL53468.1"/>
    </source>
</evidence>
<dbReference type="CDD" id="cd11723">
    <property type="entry name" value="YabN_N_like"/>
    <property type="match status" value="1"/>
</dbReference>
<accession>D9SKP6</accession>
<evidence type="ECO:0000259" key="2">
    <source>
        <dbReference type="Pfam" id="PF03819"/>
    </source>
</evidence>
<dbReference type="GO" id="GO:0046076">
    <property type="term" value="P:dTTP catabolic process"/>
    <property type="evidence" value="ECO:0007669"/>
    <property type="project" value="TreeGrafter"/>
</dbReference>
<dbReference type="InterPro" id="IPR048011">
    <property type="entry name" value="NTP-PPase_MazG-like_C"/>
</dbReference>
<protein>
    <submittedName>
        <fullName evidence="3">MazG family protein</fullName>
    </submittedName>
</protein>
<dbReference type="KEGG" id="ccb:Clocel_3798"/>
<evidence type="ECO:0000259" key="1">
    <source>
        <dbReference type="Pfam" id="PF00590"/>
    </source>
</evidence>
<dbReference type="InterPro" id="IPR024180">
    <property type="entry name" value="Tetrapyrrole_Mease/MazG_pred"/>
</dbReference>
<dbReference type="CDD" id="cd11529">
    <property type="entry name" value="NTP-PPase_MazG_Cterm"/>
    <property type="match status" value="1"/>
</dbReference>
<evidence type="ECO:0000313" key="4">
    <source>
        <dbReference type="Proteomes" id="UP000002730"/>
    </source>
</evidence>
<dbReference type="InterPro" id="IPR004518">
    <property type="entry name" value="MazG-like_dom"/>
</dbReference>
<dbReference type="GO" id="GO:0046081">
    <property type="term" value="P:dUTP catabolic process"/>
    <property type="evidence" value="ECO:0007669"/>
    <property type="project" value="TreeGrafter"/>
</dbReference>
<dbReference type="InterPro" id="IPR011551">
    <property type="entry name" value="NTP_PyrPHydrolase_MazG"/>
</dbReference>